<evidence type="ECO:0000313" key="2">
    <source>
        <dbReference type="Proteomes" id="UP000828048"/>
    </source>
</evidence>
<evidence type="ECO:0000313" key="1">
    <source>
        <dbReference type="EMBL" id="KAH7834904.1"/>
    </source>
</evidence>
<reference evidence="1 2" key="1">
    <citation type="journal article" date="2021" name="Hortic Res">
        <title>High-quality reference genome and annotation aids understanding of berry development for evergreen blueberry (Vaccinium darrowii).</title>
        <authorList>
            <person name="Yu J."/>
            <person name="Hulse-Kemp A.M."/>
            <person name="Babiker E."/>
            <person name="Staton M."/>
        </authorList>
    </citation>
    <scope>NUCLEOTIDE SEQUENCE [LARGE SCALE GENOMIC DNA]</scope>
    <source>
        <strain evidence="2">cv. NJ 8807/NJ 8810</strain>
        <tissue evidence="1">Young leaf</tissue>
    </source>
</reference>
<accession>A0ACB7X2N4</accession>
<dbReference type="EMBL" id="CM037152">
    <property type="protein sequence ID" value="KAH7834904.1"/>
    <property type="molecule type" value="Genomic_DNA"/>
</dbReference>
<comment type="caution">
    <text evidence="1">The sequence shown here is derived from an EMBL/GenBank/DDBJ whole genome shotgun (WGS) entry which is preliminary data.</text>
</comment>
<keyword evidence="2" id="KW-1185">Reference proteome</keyword>
<sequence>MGQPVAGRKHFGGIKFGLHEPDCLIACGAAANLHERLFTLSDSSEMHICRKCENIANVIQRSVPGGGKIRDPYCRFCESVEVIVRVNVHYAAKLLA</sequence>
<protein>
    <submittedName>
        <fullName evidence="1">Uncharacterized protein</fullName>
    </submittedName>
</protein>
<dbReference type="Proteomes" id="UP000828048">
    <property type="component" value="Chromosome 2"/>
</dbReference>
<proteinExistence type="predicted"/>
<name>A0ACB7X2N4_9ERIC</name>
<organism evidence="1 2">
    <name type="scientific">Vaccinium darrowii</name>
    <dbReference type="NCBI Taxonomy" id="229202"/>
    <lineage>
        <taxon>Eukaryota</taxon>
        <taxon>Viridiplantae</taxon>
        <taxon>Streptophyta</taxon>
        <taxon>Embryophyta</taxon>
        <taxon>Tracheophyta</taxon>
        <taxon>Spermatophyta</taxon>
        <taxon>Magnoliopsida</taxon>
        <taxon>eudicotyledons</taxon>
        <taxon>Gunneridae</taxon>
        <taxon>Pentapetalae</taxon>
        <taxon>asterids</taxon>
        <taxon>Ericales</taxon>
        <taxon>Ericaceae</taxon>
        <taxon>Vaccinioideae</taxon>
        <taxon>Vaccinieae</taxon>
        <taxon>Vaccinium</taxon>
    </lineage>
</organism>
<gene>
    <name evidence="1" type="ORF">Vadar_020791</name>
</gene>